<dbReference type="GO" id="GO:0044209">
    <property type="term" value="P:AMP salvage"/>
    <property type="evidence" value="ECO:0007669"/>
    <property type="project" value="UniProtKB-UniPathway"/>
</dbReference>
<evidence type="ECO:0000256" key="9">
    <source>
        <dbReference type="ARBA" id="ARBA00022679"/>
    </source>
</evidence>
<proteinExistence type="inferred from homology"/>
<name>A0A6J7EBL7_9ZZZZ</name>
<keyword evidence="8" id="KW-0328">Glycosyltransferase</keyword>
<feature type="domain" description="Phosphoribosyltransferase" evidence="11">
    <location>
        <begin position="53"/>
        <end position="153"/>
    </location>
</feature>
<evidence type="ECO:0000256" key="10">
    <source>
        <dbReference type="ARBA" id="ARBA00022726"/>
    </source>
</evidence>
<dbReference type="Gene3D" id="3.40.50.2020">
    <property type="match status" value="1"/>
</dbReference>
<organism evidence="14">
    <name type="scientific">freshwater metagenome</name>
    <dbReference type="NCBI Taxonomy" id="449393"/>
    <lineage>
        <taxon>unclassified sequences</taxon>
        <taxon>metagenomes</taxon>
        <taxon>ecological metagenomes</taxon>
    </lineage>
</organism>
<dbReference type="InterPro" id="IPR050054">
    <property type="entry name" value="UPRTase/APRTase"/>
</dbReference>
<keyword evidence="10" id="KW-0660">Purine salvage</keyword>
<evidence type="ECO:0000256" key="1">
    <source>
        <dbReference type="ARBA" id="ARBA00000868"/>
    </source>
</evidence>
<dbReference type="NCBIfam" id="NF002636">
    <property type="entry name" value="PRK02304.1-5"/>
    <property type="match status" value="1"/>
</dbReference>
<dbReference type="Pfam" id="PF00156">
    <property type="entry name" value="Pribosyltran"/>
    <property type="match status" value="1"/>
</dbReference>
<comment type="catalytic activity">
    <reaction evidence="1">
        <text>AMP + diphosphate = 5-phospho-alpha-D-ribose 1-diphosphate + adenine</text>
        <dbReference type="Rhea" id="RHEA:16609"/>
        <dbReference type="ChEBI" id="CHEBI:16708"/>
        <dbReference type="ChEBI" id="CHEBI:33019"/>
        <dbReference type="ChEBI" id="CHEBI:58017"/>
        <dbReference type="ChEBI" id="CHEBI:456215"/>
        <dbReference type="EC" id="2.4.2.7"/>
    </reaction>
</comment>
<evidence type="ECO:0000259" key="11">
    <source>
        <dbReference type="Pfam" id="PF00156"/>
    </source>
</evidence>
<evidence type="ECO:0000256" key="8">
    <source>
        <dbReference type="ARBA" id="ARBA00022676"/>
    </source>
</evidence>
<dbReference type="EMBL" id="CAFBLR010000109">
    <property type="protein sequence ID" value="CAB4878685.1"/>
    <property type="molecule type" value="Genomic_DNA"/>
</dbReference>
<gene>
    <name evidence="12" type="ORF">UFOPK2602_01616</name>
    <name evidence="13" type="ORF">UFOPK2806_00299</name>
    <name evidence="14" type="ORF">UFOPK3417_01158</name>
    <name evidence="15" type="ORF">UFOPK4306_01855</name>
</gene>
<comment type="pathway">
    <text evidence="4">Purine metabolism; AMP biosynthesis via salvage pathway; AMP from adenine: step 1/1.</text>
</comment>
<dbReference type="InterPro" id="IPR029057">
    <property type="entry name" value="PRTase-like"/>
</dbReference>
<dbReference type="CDD" id="cd06223">
    <property type="entry name" value="PRTases_typeI"/>
    <property type="match status" value="1"/>
</dbReference>
<evidence type="ECO:0000313" key="14">
    <source>
        <dbReference type="EMBL" id="CAB4878685.1"/>
    </source>
</evidence>
<dbReference type="GO" id="GO:0016208">
    <property type="term" value="F:AMP binding"/>
    <property type="evidence" value="ECO:0007669"/>
    <property type="project" value="TreeGrafter"/>
</dbReference>
<dbReference type="EMBL" id="CAEZYY010000002">
    <property type="protein sequence ID" value="CAB4739923.1"/>
    <property type="molecule type" value="Genomic_DNA"/>
</dbReference>
<protein>
    <recommendedName>
        <fullName evidence="6">adenine phosphoribosyltransferase</fullName>
        <ecNumber evidence="6">2.4.2.7</ecNumber>
    </recommendedName>
</protein>
<dbReference type="GO" id="GO:0006166">
    <property type="term" value="P:purine ribonucleoside salvage"/>
    <property type="evidence" value="ECO:0007669"/>
    <property type="project" value="UniProtKB-KW"/>
</dbReference>
<dbReference type="NCBIfam" id="TIGR01090">
    <property type="entry name" value="apt"/>
    <property type="match status" value="1"/>
</dbReference>
<dbReference type="GO" id="GO:0005737">
    <property type="term" value="C:cytoplasm"/>
    <property type="evidence" value="ECO:0007669"/>
    <property type="project" value="UniProtKB-SubCell"/>
</dbReference>
<dbReference type="InterPro" id="IPR000836">
    <property type="entry name" value="PRTase_dom"/>
</dbReference>
<dbReference type="GO" id="GO:0002055">
    <property type="term" value="F:adenine binding"/>
    <property type="evidence" value="ECO:0007669"/>
    <property type="project" value="TreeGrafter"/>
</dbReference>
<dbReference type="SUPFAM" id="SSF53271">
    <property type="entry name" value="PRTase-like"/>
    <property type="match status" value="1"/>
</dbReference>
<dbReference type="GO" id="GO:0003999">
    <property type="term" value="F:adenine phosphoribosyltransferase activity"/>
    <property type="evidence" value="ECO:0007669"/>
    <property type="project" value="UniProtKB-EC"/>
</dbReference>
<keyword evidence="7" id="KW-0963">Cytoplasm</keyword>
<evidence type="ECO:0000256" key="6">
    <source>
        <dbReference type="ARBA" id="ARBA00011893"/>
    </source>
</evidence>
<dbReference type="EMBL" id="CAEZXX010000122">
    <property type="protein sequence ID" value="CAB4719192.1"/>
    <property type="molecule type" value="Genomic_DNA"/>
</dbReference>
<keyword evidence="9" id="KW-0808">Transferase</keyword>
<comment type="function">
    <text evidence="2">Catalyzes a salvage reaction resulting in the formation of AMP, that is energically less costly than de novo synthesis.</text>
</comment>
<dbReference type="UniPathway" id="UPA00588">
    <property type="reaction ID" value="UER00646"/>
</dbReference>
<evidence type="ECO:0000256" key="5">
    <source>
        <dbReference type="ARBA" id="ARBA00008391"/>
    </source>
</evidence>
<evidence type="ECO:0000256" key="7">
    <source>
        <dbReference type="ARBA" id="ARBA00022490"/>
    </source>
</evidence>
<dbReference type="PANTHER" id="PTHR32315">
    <property type="entry name" value="ADENINE PHOSPHORIBOSYLTRANSFERASE"/>
    <property type="match status" value="1"/>
</dbReference>
<dbReference type="FunFam" id="3.40.50.2020:FF:000021">
    <property type="entry name" value="Adenine phosphoribosyltransferase"/>
    <property type="match status" value="1"/>
</dbReference>
<dbReference type="PANTHER" id="PTHR32315:SF3">
    <property type="entry name" value="ADENINE PHOSPHORIBOSYLTRANSFERASE"/>
    <property type="match status" value="1"/>
</dbReference>
<dbReference type="GO" id="GO:0006168">
    <property type="term" value="P:adenine salvage"/>
    <property type="evidence" value="ECO:0007669"/>
    <property type="project" value="InterPro"/>
</dbReference>
<dbReference type="InterPro" id="IPR005764">
    <property type="entry name" value="Ade_phspho_trans"/>
</dbReference>
<dbReference type="AlphaFoldDB" id="A0A6J7EBL7"/>
<dbReference type="HAMAP" id="MF_00004">
    <property type="entry name" value="Aden_phosphoribosyltr"/>
    <property type="match status" value="1"/>
</dbReference>
<evidence type="ECO:0000256" key="3">
    <source>
        <dbReference type="ARBA" id="ARBA00004496"/>
    </source>
</evidence>
<accession>A0A6J7EBL7</accession>
<comment type="subcellular location">
    <subcellularLocation>
        <location evidence="3">Cytoplasm</location>
    </subcellularLocation>
</comment>
<evidence type="ECO:0000256" key="2">
    <source>
        <dbReference type="ARBA" id="ARBA00003968"/>
    </source>
</evidence>
<evidence type="ECO:0000313" key="13">
    <source>
        <dbReference type="EMBL" id="CAB4739923.1"/>
    </source>
</evidence>
<comment type="similarity">
    <text evidence="5">Belongs to the purine/pyrimidine phosphoribosyltransferase family.</text>
</comment>
<evidence type="ECO:0000256" key="4">
    <source>
        <dbReference type="ARBA" id="ARBA00004659"/>
    </source>
</evidence>
<dbReference type="EMBL" id="CAFBQP010000079">
    <property type="protein sequence ID" value="CAB5066573.1"/>
    <property type="molecule type" value="Genomic_DNA"/>
</dbReference>
<reference evidence="14" key="1">
    <citation type="submission" date="2020-05" db="EMBL/GenBank/DDBJ databases">
        <authorList>
            <person name="Chiriac C."/>
            <person name="Salcher M."/>
            <person name="Ghai R."/>
            <person name="Kavagutti S V."/>
        </authorList>
    </citation>
    <scope>NUCLEOTIDE SEQUENCE</scope>
</reference>
<dbReference type="NCBIfam" id="NF002634">
    <property type="entry name" value="PRK02304.1-3"/>
    <property type="match status" value="1"/>
</dbReference>
<dbReference type="EC" id="2.4.2.7" evidence="6"/>
<evidence type="ECO:0000313" key="12">
    <source>
        <dbReference type="EMBL" id="CAB4719192.1"/>
    </source>
</evidence>
<sequence length="175" mass="18848">MVVDVAGISGFIREIPDYPKQGVVFRDLTPLFGDAAAFARTIDALVERFSGLGVDRVIGIEARGFILAAPVAYRMGAGFVPVRKAGKLPWAVAREEFDLEYGSDKLEIHRDALRPDERVLIIDDVLATGGTAAATARLVEALGASVAALGVVLELEFLQGRDRLAGHRLESLLVY</sequence>
<evidence type="ECO:0000313" key="15">
    <source>
        <dbReference type="EMBL" id="CAB5066573.1"/>
    </source>
</evidence>